<dbReference type="GO" id="GO:0004725">
    <property type="term" value="F:protein tyrosine phosphatase activity"/>
    <property type="evidence" value="ECO:0007669"/>
    <property type="project" value="UniProtKB-EC"/>
</dbReference>
<dbReference type="EMBL" id="CAJNOR010009936">
    <property type="protein sequence ID" value="CAF1649603.1"/>
    <property type="molecule type" value="Genomic_DNA"/>
</dbReference>
<dbReference type="GO" id="GO:0005737">
    <property type="term" value="C:cytoplasm"/>
    <property type="evidence" value="ECO:0007669"/>
    <property type="project" value="TreeGrafter"/>
</dbReference>
<evidence type="ECO:0000313" key="9">
    <source>
        <dbReference type="Proteomes" id="UP000663828"/>
    </source>
</evidence>
<dbReference type="PROSITE" id="PS50056">
    <property type="entry name" value="TYR_PHOSPHATASE_2"/>
    <property type="match status" value="1"/>
</dbReference>
<evidence type="ECO:0000256" key="4">
    <source>
        <dbReference type="ARBA" id="ARBA00022912"/>
    </source>
</evidence>
<dbReference type="GO" id="GO:0043409">
    <property type="term" value="P:negative regulation of MAPK cascade"/>
    <property type="evidence" value="ECO:0007669"/>
    <property type="project" value="TreeGrafter"/>
</dbReference>
<dbReference type="CDD" id="cd14498">
    <property type="entry name" value="DSP"/>
    <property type="match status" value="1"/>
</dbReference>
<evidence type="ECO:0000256" key="3">
    <source>
        <dbReference type="ARBA" id="ARBA00022801"/>
    </source>
</evidence>
<dbReference type="EMBL" id="CAJNOJ010000057">
    <property type="protein sequence ID" value="CAF0985265.1"/>
    <property type="molecule type" value="Genomic_DNA"/>
</dbReference>
<dbReference type="SMART" id="SM00195">
    <property type="entry name" value="DSPc"/>
    <property type="match status" value="1"/>
</dbReference>
<comment type="similarity">
    <text evidence="1">Belongs to the protein-tyrosine phosphatase family. Non-receptor class dual specificity subfamily.</text>
</comment>
<proteinExistence type="inferred from homology"/>
<reference evidence="7" key="1">
    <citation type="submission" date="2021-02" db="EMBL/GenBank/DDBJ databases">
        <authorList>
            <person name="Nowell W R."/>
        </authorList>
    </citation>
    <scope>NUCLEOTIDE SEQUENCE</scope>
</reference>
<dbReference type="Proteomes" id="UP000663852">
    <property type="component" value="Unassembled WGS sequence"/>
</dbReference>
<keyword evidence="3" id="KW-0378">Hydrolase</keyword>
<protein>
    <recommendedName>
        <fullName evidence="2">protein-tyrosine-phosphatase</fullName>
        <ecNumber evidence="2">3.1.3.48</ecNumber>
    </recommendedName>
</protein>
<dbReference type="Gene3D" id="3.90.190.10">
    <property type="entry name" value="Protein tyrosine phosphatase superfamily"/>
    <property type="match status" value="1"/>
</dbReference>
<gene>
    <name evidence="7" type="ORF">EDS130_LOCUS14091</name>
    <name evidence="8" type="ORF">XAT740_LOCUS54724</name>
</gene>
<dbReference type="PROSITE" id="PS50054">
    <property type="entry name" value="TYR_PHOSPHATASE_DUAL"/>
    <property type="match status" value="1"/>
</dbReference>
<evidence type="ECO:0000313" key="8">
    <source>
        <dbReference type="EMBL" id="CAF1649603.1"/>
    </source>
</evidence>
<evidence type="ECO:0000256" key="2">
    <source>
        <dbReference type="ARBA" id="ARBA00013064"/>
    </source>
</evidence>
<dbReference type="AlphaFoldDB" id="A0A814FQF6"/>
<dbReference type="InterPro" id="IPR000340">
    <property type="entry name" value="Dual-sp_phosphatase_cat-dom"/>
</dbReference>
<dbReference type="InterPro" id="IPR029021">
    <property type="entry name" value="Prot-tyrosine_phosphatase-like"/>
</dbReference>
<keyword evidence="4" id="KW-0904">Protein phosphatase</keyword>
<comment type="caution">
    <text evidence="7">The sequence shown here is derived from an EMBL/GenBank/DDBJ whole genome shotgun (WGS) entry which is preliminary data.</text>
</comment>
<evidence type="ECO:0000313" key="10">
    <source>
        <dbReference type="Proteomes" id="UP000663852"/>
    </source>
</evidence>
<keyword evidence="9" id="KW-1185">Reference proteome</keyword>
<evidence type="ECO:0000256" key="1">
    <source>
        <dbReference type="ARBA" id="ARBA00008601"/>
    </source>
</evidence>
<dbReference type="Proteomes" id="UP000663828">
    <property type="component" value="Unassembled WGS sequence"/>
</dbReference>
<feature type="domain" description="Tyrosine specific protein phosphatases" evidence="6">
    <location>
        <begin position="106"/>
        <end position="164"/>
    </location>
</feature>
<sequence>MAASQNKREQYLRENCNATEAELAYIQSIVQLKQPYFGRAIPSSSRPSEILDSWLYQGNWQQANNSTLLDSLSITHIVNATDRTLVDQLREVHHISSKNGRLAELSPFFQSTNEFLDKCHEQGCRVLVHCERGVSRSSTIVLAYLMHHKRWTVAQAFEYLLTRRQQASPNHVLLLQLVRYENELNKTHSE</sequence>
<name>A0A814FQF6_ADIRI</name>
<evidence type="ECO:0000259" key="6">
    <source>
        <dbReference type="PROSITE" id="PS50056"/>
    </source>
</evidence>
<dbReference type="PANTHER" id="PTHR10159:SF519">
    <property type="entry name" value="DUAL SPECIFICITY PROTEIN PHOSPHATASE MPK3"/>
    <property type="match status" value="1"/>
</dbReference>
<evidence type="ECO:0000259" key="5">
    <source>
        <dbReference type="PROSITE" id="PS50054"/>
    </source>
</evidence>
<feature type="domain" description="Tyrosine-protein phosphatase" evidence="5">
    <location>
        <begin position="46"/>
        <end position="186"/>
    </location>
</feature>
<dbReference type="SUPFAM" id="SSF52799">
    <property type="entry name" value="(Phosphotyrosine protein) phosphatases II"/>
    <property type="match status" value="1"/>
</dbReference>
<dbReference type="InterPro" id="IPR000387">
    <property type="entry name" value="Tyr_Pase_dom"/>
</dbReference>
<accession>A0A814FQF6</accession>
<evidence type="ECO:0000313" key="7">
    <source>
        <dbReference type="EMBL" id="CAF0985265.1"/>
    </source>
</evidence>
<dbReference type="PROSITE" id="PS00383">
    <property type="entry name" value="TYR_PHOSPHATASE_1"/>
    <property type="match status" value="1"/>
</dbReference>
<dbReference type="EC" id="3.1.3.48" evidence="2"/>
<dbReference type="Pfam" id="PF00782">
    <property type="entry name" value="DSPc"/>
    <property type="match status" value="1"/>
</dbReference>
<dbReference type="InterPro" id="IPR020422">
    <property type="entry name" value="TYR_PHOSPHATASE_DUAL_dom"/>
</dbReference>
<organism evidence="7 10">
    <name type="scientific">Adineta ricciae</name>
    <name type="common">Rotifer</name>
    <dbReference type="NCBI Taxonomy" id="249248"/>
    <lineage>
        <taxon>Eukaryota</taxon>
        <taxon>Metazoa</taxon>
        <taxon>Spiralia</taxon>
        <taxon>Gnathifera</taxon>
        <taxon>Rotifera</taxon>
        <taxon>Eurotatoria</taxon>
        <taxon>Bdelloidea</taxon>
        <taxon>Adinetida</taxon>
        <taxon>Adinetidae</taxon>
        <taxon>Adineta</taxon>
    </lineage>
</organism>
<dbReference type="OrthoDB" id="10252009at2759"/>
<dbReference type="InterPro" id="IPR016130">
    <property type="entry name" value="Tyr_Pase_AS"/>
</dbReference>
<dbReference type="PANTHER" id="PTHR10159">
    <property type="entry name" value="DUAL SPECIFICITY PROTEIN PHOSPHATASE"/>
    <property type="match status" value="1"/>
</dbReference>